<name>A0ABV7VNZ6_9GAMM</name>
<keyword evidence="5" id="KW-1185">Reference proteome</keyword>
<accession>A0ABV7VNZ6</accession>
<evidence type="ECO:0000259" key="3">
    <source>
        <dbReference type="PROSITE" id="PS52015"/>
    </source>
</evidence>
<evidence type="ECO:0000313" key="4">
    <source>
        <dbReference type="EMBL" id="MFC3679244.1"/>
    </source>
</evidence>
<dbReference type="SUPFAM" id="SSF74653">
    <property type="entry name" value="TolA/TonB C-terminal domain"/>
    <property type="match status" value="2"/>
</dbReference>
<dbReference type="Gene3D" id="3.30.1150.10">
    <property type="match status" value="2"/>
</dbReference>
<evidence type="ECO:0000256" key="2">
    <source>
        <dbReference type="SAM" id="SignalP"/>
    </source>
</evidence>
<dbReference type="RefSeq" id="WP_376864900.1">
    <property type="nucleotide sequence ID" value="NZ_JBHRYB010000003.1"/>
</dbReference>
<dbReference type="InterPro" id="IPR016087">
    <property type="entry name" value="Chalcone_isomerase"/>
</dbReference>
<keyword evidence="2" id="KW-0732">Signal</keyword>
<dbReference type="EMBL" id="JBHRYB010000003">
    <property type="protein sequence ID" value="MFC3679244.1"/>
    <property type="molecule type" value="Genomic_DNA"/>
</dbReference>
<dbReference type="Pfam" id="PF16036">
    <property type="entry name" value="Chalcone_3"/>
    <property type="match status" value="1"/>
</dbReference>
<feature type="region of interest" description="Disordered" evidence="1">
    <location>
        <begin position="225"/>
        <end position="285"/>
    </location>
</feature>
<feature type="compositionally biased region" description="Low complexity" evidence="1">
    <location>
        <begin position="262"/>
        <end position="285"/>
    </location>
</feature>
<dbReference type="Proteomes" id="UP001595722">
    <property type="component" value="Unassembled WGS sequence"/>
</dbReference>
<sequence>MTRALLLAVLLVSSLFTARLQADELVLNGSATFSQLTRDYYIAGLYLSQPSDSPDTILASQANQEMRLLIRARWTPRKWRKMWQANISINNATLPNNPASREALMAFIDLPETPLQQDDMVRIQVSAGGTRVYLNNELAIRAPSRDLFGYLLNTWIGKLPPSREFRSQILGQGNDPILAQQLNTHQVPADRKQLISGWQQQKRERLQAAKAARLAEQQRLEQEAQEQQRQEQQRLQQQQEEQRSQQQAERKQRLAAEKQRKAQQQKLSRQQLAEQKKQQQQRAAQQRAAKQQQQLAEQQNYYQQLYGWQLQQALEQEVRYPPWARQFQQQGSVSQTVTLSSGGEITAMQSAAGVDGETELLNEELKRAIRAVSSKVQPPKGLKNAPWQYTLKYRFSLSDSPQPASARPDMPASLAQQAKQAAAVRKQQASQMTVEMYQQQVRDKVAAAVEYPKAAEVLKKQGQVSYVLTLDGNGKISTLEKQTSSRHHELNIALKKAIEHSAPFGTVPGGQTTELTISHDFKL</sequence>
<dbReference type="Pfam" id="PF13103">
    <property type="entry name" value="TonB_2"/>
    <property type="match status" value="1"/>
</dbReference>
<gene>
    <name evidence="4" type="ORF">ACFOMG_03855</name>
</gene>
<dbReference type="GO" id="GO:0016853">
    <property type="term" value="F:isomerase activity"/>
    <property type="evidence" value="ECO:0007669"/>
    <property type="project" value="UniProtKB-KW"/>
</dbReference>
<keyword evidence="4" id="KW-0413">Isomerase</keyword>
<dbReference type="PROSITE" id="PS52015">
    <property type="entry name" value="TONB_CTD"/>
    <property type="match status" value="1"/>
</dbReference>
<feature type="chain" id="PRO_5046084563" evidence="2">
    <location>
        <begin position="23"/>
        <end position="523"/>
    </location>
</feature>
<dbReference type="InterPro" id="IPR037682">
    <property type="entry name" value="TonB_C"/>
</dbReference>
<organism evidence="4 5">
    <name type="scientific">Bacterioplanoides pacificum</name>
    <dbReference type="NCBI Taxonomy" id="1171596"/>
    <lineage>
        <taxon>Bacteria</taxon>
        <taxon>Pseudomonadati</taxon>
        <taxon>Pseudomonadota</taxon>
        <taxon>Gammaproteobacteria</taxon>
        <taxon>Oceanospirillales</taxon>
        <taxon>Oceanospirillaceae</taxon>
        <taxon>Bacterioplanoides</taxon>
    </lineage>
</organism>
<feature type="signal peptide" evidence="2">
    <location>
        <begin position="1"/>
        <end position="22"/>
    </location>
</feature>
<comment type="caution">
    <text evidence="4">The sequence shown here is derived from an EMBL/GenBank/DDBJ whole genome shotgun (WGS) entry which is preliminary data.</text>
</comment>
<feature type="domain" description="TonB C-terminal" evidence="3">
    <location>
        <begin position="436"/>
        <end position="523"/>
    </location>
</feature>
<evidence type="ECO:0000313" key="5">
    <source>
        <dbReference type="Proteomes" id="UP001595722"/>
    </source>
</evidence>
<feature type="compositionally biased region" description="Basic and acidic residues" evidence="1">
    <location>
        <begin position="240"/>
        <end position="260"/>
    </location>
</feature>
<evidence type="ECO:0000256" key="1">
    <source>
        <dbReference type="SAM" id="MobiDB-lite"/>
    </source>
</evidence>
<proteinExistence type="predicted"/>
<protein>
    <submittedName>
        <fullName evidence="4">Chalcone isomerase family protein</fullName>
    </submittedName>
</protein>
<reference evidence="5" key="1">
    <citation type="journal article" date="2019" name="Int. J. Syst. Evol. Microbiol.">
        <title>The Global Catalogue of Microorganisms (GCM) 10K type strain sequencing project: providing services to taxonomists for standard genome sequencing and annotation.</title>
        <authorList>
            <consortium name="The Broad Institute Genomics Platform"/>
            <consortium name="The Broad Institute Genome Sequencing Center for Infectious Disease"/>
            <person name="Wu L."/>
            <person name="Ma J."/>
        </authorList>
    </citation>
    <scope>NUCLEOTIDE SEQUENCE [LARGE SCALE GENOMIC DNA]</scope>
    <source>
        <strain evidence="5">KCTC 42424</strain>
    </source>
</reference>